<organism evidence="1 2">
    <name type="scientific">Pocillopora meandrina</name>
    <dbReference type="NCBI Taxonomy" id="46732"/>
    <lineage>
        <taxon>Eukaryota</taxon>
        <taxon>Metazoa</taxon>
        <taxon>Cnidaria</taxon>
        <taxon>Anthozoa</taxon>
        <taxon>Hexacorallia</taxon>
        <taxon>Scleractinia</taxon>
        <taxon>Astrocoeniina</taxon>
        <taxon>Pocilloporidae</taxon>
        <taxon>Pocillopora</taxon>
    </lineage>
</organism>
<dbReference type="PANTHER" id="PTHR31751">
    <property type="entry name" value="SI:CH211-108C17.2-RELATED-RELATED"/>
    <property type="match status" value="1"/>
</dbReference>
<dbReference type="PANTHER" id="PTHR31751:SF42">
    <property type="entry name" value="PROTEIN CBG10204"/>
    <property type="match status" value="1"/>
</dbReference>
<sequence length="201" mass="22790">MKIIPPRENHPDTDKKYLVLSNCLDQLLKCCTKCSVTVTGQKKKTIGSMLTIEMICLDGHINHWDYQPIINRKPSRLASYLNLQFISESVFYDTQRQFVFPVLNQAWENEKQMVRQELVNKSAINLHGDGRCDSLGRNANSGTYTLMDDNTGKVAAFIVVQVSKVTSSDTMEKEGFKRCIDSLEGDGIGIDCIATDRRFHH</sequence>
<keyword evidence="2" id="KW-1185">Reference proteome</keyword>
<name>A0AAU9XS27_9CNID</name>
<protein>
    <submittedName>
        <fullName evidence="1">Uncharacterized protein</fullName>
    </submittedName>
</protein>
<evidence type="ECO:0000313" key="2">
    <source>
        <dbReference type="Proteomes" id="UP001159428"/>
    </source>
</evidence>
<dbReference type="EMBL" id="CALNXJ010000062">
    <property type="protein sequence ID" value="CAH3156826.1"/>
    <property type="molecule type" value="Genomic_DNA"/>
</dbReference>
<accession>A0AAU9XS27</accession>
<comment type="caution">
    <text evidence="1">The sequence shown here is derived from an EMBL/GenBank/DDBJ whole genome shotgun (WGS) entry which is preliminary data.</text>
</comment>
<dbReference type="AlphaFoldDB" id="A0AAU9XS27"/>
<dbReference type="Proteomes" id="UP001159428">
    <property type="component" value="Unassembled WGS sequence"/>
</dbReference>
<evidence type="ECO:0000313" key="1">
    <source>
        <dbReference type="EMBL" id="CAH3156826.1"/>
    </source>
</evidence>
<gene>
    <name evidence="1" type="ORF">PMEA_00029683</name>
</gene>
<proteinExistence type="predicted"/>
<reference evidence="1 2" key="1">
    <citation type="submission" date="2022-05" db="EMBL/GenBank/DDBJ databases">
        <authorList>
            <consortium name="Genoscope - CEA"/>
            <person name="William W."/>
        </authorList>
    </citation>
    <scope>NUCLEOTIDE SEQUENCE [LARGE SCALE GENOMIC DNA]</scope>
</reference>